<reference evidence="3" key="1">
    <citation type="journal article" date="2010" name="PLoS Negl. Trop. Dis.">
        <title>The genome sequence of Trypanosoma brucei gambiense, causative agent of chronic human african trypanosomiasis.</title>
        <authorList>
            <person name="Jackson A.P."/>
            <person name="Sanders M."/>
            <person name="Berry A."/>
            <person name="McQuillan J."/>
            <person name="Aslett M.A."/>
            <person name="Quail M.A."/>
            <person name="Chukualim B."/>
            <person name="Capewell P."/>
            <person name="MacLeod A."/>
            <person name="Melville S.E."/>
            <person name="Gibson W."/>
            <person name="Barry J.D."/>
            <person name="Berriman M."/>
            <person name="Hertz-Fowler C."/>
        </authorList>
    </citation>
    <scope>NUCLEOTIDE SEQUENCE [LARGE SCALE GENOMIC DNA]</scope>
    <source>
        <strain evidence="3">MHOM/CI/86/DAL972</strain>
    </source>
</reference>
<keyword evidence="1" id="KW-1133">Transmembrane helix</keyword>
<keyword evidence="1" id="KW-0812">Transmembrane</keyword>
<name>C9ZU24_TRYB9</name>
<dbReference type="GeneID" id="23863092"/>
<evidence type="ECO:0000256" key="1">
    <source>
        <dbReference type="SAM" id="Phobius"/>
    </source>
</evidence>
<dbReference type="KEGG" id="tbg:TbgDal_VII7835"/>
<gene>
    <name evidence="2" type="ORF">TbgDal_VII7835</name>
</gene>
<dbReference type="AlphaFoldDB" id="C9ZU24"/>
<sequence length="106" mass="12804">MRVCLWLFNQPAVWNNAAVQHPLLYFFSIFVNYSRTFAYRRDSGHACIEMNVFFLPNVRVLFLLNIKINQYNFCFFRVNYFATFPIFFSPPLFYFSFSSFLSFVRV</sequence>
<dbReference type="RefSeq" id="XP_011775189.1">
    <property type="nucleotide sequence ID" value="XM_011776887.1"/>
</dbReference>
<proteinExistence type="predicted"/>
<dbReference type="Proteomes" id="UP000002316">
    <property type="component" value="Chromosome 7"/>
</dbReference>
<dbReference type="EMBL" id="FN554970">
    <property type="protein sequence ID" value="CBH12910.1"/>
    <property type="molecule type" value="Genomic_DNA"/>
</dbReference>
<accession>C9ZU24</accession>
<evidence type="ECO:0000313" key="3">
    <source>
        <dbReference type="Proteomes" id="UP000002316"/>
    </source>
</evidence>
<feature type="transmembrane region" description="Helical" evidence="1">
    <location>
        <begin position="80"/>
        <end position="104"/>
    </location>
</feature>
<evidence type="ECO:0000313" key="2">
    <source>
        <dbReference type="EMBL" id="CBH12910.1"/>
    </source>
</evidence>
<keyword evidence="1" id="KW-0472">Membrane</keyword>
<organism evidence="2 3">
    <name type="scientific">Trypanosoma brucei gambiense (strain MHOM/CI/86/DAL972)</name>
    <dbReference type="NCBI Taxonomy" id="679716"/>
    <lineage>
        <taxon>Eukaryota</taxon>
        <taxon>Discoba</taxon>
        <taxon>Euglenozoa</taxon>
        <taxon>Kinetoplastea</taxon>
        <taxon>Metakinetoplastina</taxon>
        <taxon>Trypanosomatida</taxon>
        <taxon>Trypanosomatidae</taxon>
        <taxon>Trypanosoma</taxon>
    </lineage>
</organism>
<protein>
    <submittedName>
        <fullName evidence="2">Uncharacterized protein</fullName>
    </submittedName>
</protein>